<dbReference type="PANTHER" id="PTHR43606">
    <property type="entry name" value="PHOSPHATASE, PUTATIVE (AFU_ORTHOLOGUE AFUA_6G08710)-RELATED"/>
    <property type="match status" value="1"/>
</dbReference>
<dbReference type="EMBL" id="DSMG01000058">
    <property type="protein sequence ID" value="HDX30894.1"/>
    <property type="molecule type" value="Genomic_DNA"/>
</dbReference>
<reference evidence="3" key="1">
    <citation type="journal article" date="2020" name="mSystems">
        <title>Genome- and Community-Level Interaction Insights into Carbon Utilization and Element Cycling Functions of Hydrothermarchaeota in Hydrothermal Sediment.</title>
        <authorList>
            <person name="Zhou Z."/>
            <person name="Liu Y."/>
            <person name="Xu W."/>
            <person name="Pan J."/>
            <person name="Luo Z.H."/>
            <person name="Li M."/>
        </authorList>
    </citation>
    <scope>NUCLEOTIDE SEQUENCE [LARGE SCALE GENOMIC DNA]</scope>
    <source>
        <strain evidence="3">SpSt-289</strain>
    </source>
</reference>
<organism evidence="3">
    <name type="scientific">Caldilinea aerophila</name>
    <dbReference type="NCBI Taxonomy" id="133453"/>
    <lineage>
        <taxon>Bacteria</taxon>
        <taxon>Bacillati</taxon>
        <taxon>Chloroflexota</taxon>
        <taxon>Caldilineae</taxon>
        <taxon>Caldilineales</taxon>
        <taxon>Caldilineaceae</taxon>
        <taxon>Caldilinea</taxon>
    </lineage>
</organism>
<protein>
    <recommendedName>
        <fullName evidence="4">Alkaline phosphatase</fullName>
    </recommendedName>
</protein>
<dbReference type="InterPro" id="IPR032093">
    <property type="entry name" value="PhoD_N"/>
</dbReference>
<gene>
    <name evidence="3" type="ORF">ENQ20_05300</name>
</gene>
<dbReference type="Gene3D" id="2.60.40.380">
    <property type="entry name" value="Purple acid phosphatase-like, N-terminal"/>
    <property type="match status" value="1"/>
</dbReference>
<dbReference type="Gene3D" id="3.60.21.70">
    <property type="entry name" value="PhoD-like phosphatase"/>
    <property type="match status" value="1"/>
</dbReference>
<dbReference type="AlphaFoldDB" id="A0A7C1FHY1"/>
<dbReference type="SUPFAM" id="SSF56300">
    <property type="entry name" value="Metallo-dependent phosphatases"/>
    <property type="match status" value="1"/>
</dbReference>
<evidence type="ECO:0008006" key="4">
    <source>
        <dbReference type="Google" id="ProtNLM"/>
    </source>
</evidence>
<evidence type="ECO:0000259" key="2">
    <source>
        <dbReference type="Pfam" id="PF16655"/>
    </source>
</evidence>
<dbReference type="Pfam" id="PF09423">
    <property type="entry name" value="PhoD"/>
    <property type="match status" value="1"/>
</dbReference>
<comment type="caution">
    <text evidence="3">The sequence shown here is derived from an EMBL/GenBank/DDBJ whole genome shotgun (WGS) entry which is preliminary data.</text>
</comment>
<dbReference type="InterPro" id="IPR038607">
    <property type="entry name" value="PhoD-like_sf"/>
</dbReference>
<evidence type="ECO:0000313" key="3">
    <source>
        <dbReference type="EMBL" id="HDX30894.1"/>
    </source>
</evidence>
<feature type="domain" description="PhoD-like phosphatase metallophosphatase" evidence="1">
    <location>
        <begin position="144"/>
        <end position="430"/>
    </location>
</feature>
<evidence type="ECO:0000259" key="1">
    <source>
        <dbReference type="Pfam" id="PF09423"/>
    </source>
</evidence>
<sequence>MQRYILYSFILLVGLFAAFAYQRSVSATEELPQVTHGPISGEVSASSITLWARGDRNGILTFVVSAADTPTETIASAEVAIDEAGDFIGEVRIEDLTPSTEYVFTVTLTADGKTSSPLEGRFRTAPTAETKTGFDFVFGACLGGQGYCRDVETGWTIFDAMAATQPDFFVFIGDSIYAGGTCPTPQNAPGAEQPASNLEDFRARYRYHLEDPIYAGFLAQTPVFVGWDDHELRDNYAGPELASWNPQRLQDGRQAFFEYWPVSTSDVLTDTYRLYRQFSYGSHAEFFMLDTRSYRDPIVNWDPHPRTLKPKTMLGAEQKAWLKRNLIDSSATWKFIITSVPLSWPTGFPQPEVEGRDSWANFTDRSGYETELMELLFFIVRHNIQNVVFLTGDTHWPFAISYDPDRDGVTDFYEFGSSPMSALVLAPPSQPDPSFNPTVLYAEGEFQGDLFNFGQISVSDEGVLTFRIYDRAGTIRYELSLEPAA</sequence>
<accession>A0A7C1FHY1</accession>
<dbReference type="Pfam" id="PF16655">
    <property type="entry name" value="PhoD_N"/>
    <property type="match status" value="1"/>
</dbReference>
<dbReference type="InterPro" id="IPR003961">
    <property type="entry name" value="FN3_dom"/>
</dbReference>
<dbReference type="CDD" id="cd00063">
    <property type="entry name" value="FN3"/>
    <property type="match status" value="1"/>
</dbReference>
<proteinExistence type="predicted"/>
<dbReference type="InterPro" id="IPR018946">
    <property type="entry name" value="PhoD-like_MPP"/>
</dbReference>
<dbReference type="CDD" id="cd07389">
    <property type="entry name" value="MPP_PhoD"/>
    <property type="match status" value="1"/>
</dbReference>
<dbReference type="PANTHER" id="PTHR43606:SF1">
    <property type="entry name" value="PHOD-LIKE PHOSPHATASE METALLOPHOSPHATASE DOMAIN-CONTAINING PROTEIN"/>
    <property type="match status" value="1"/>
</dbReference>
<dbReference type="InterPro" id="IPR029052">
    <property type="entry name" value="Metallo-depent_PP-like"/>
</dbReference>
<feature type="domain" description="Phospholipase D N-terminal" evidence="2">
    <location>
        <begin position="36"/>
        <end position="124"/>
    </location>
</feature>
<name>A0A7C1FHY1_9CHLR</name>
<dbReference type="InterPro" id="IPR052900">
    <property type="entry name" value="Phospholipid_Metab_Enz"/>
</dbReference>